<dbReference type="EMBL" id="BIMX01000028">
    <property type="protein sequence ID" value="GCF01183.1"/>
    <property type="molecule type" value="Genomic_DNA"/>
</dbReference>
<dbReference type="InterPro" id="IPR004843">
    <property type="entry name" value="Calcineurin-like_PHP"/>
</dbReference>
<dbReference type="AlphaFoldDB" id="A0A4C2EG21"/>
<sequence length="604" mass="68699">MLVKEVCALLVAAQLAASRSVQYLFEHEVPSHQKPNPQVRDLKTGQLNFLHTTDTHGWLGSHLLQSDYDADWGDFISFASYFRHKRLQKDQDLILIDTGDKHDGNGLSDATTPNGIETTKIFNEQDYDLLTLGNHELYTADNTLLEYYTTVLSPKFKDNYISSNVDFVKRDGTKVPFGNKYKFFHTERNDIRVLALSFLFDFKRFNNRAVVTPALEELKKPWFRELTRNKYPEGSVDLIIIFGHMPVTDISNREINKLHEQLRQLYPNTVIQYFGGHSHIRDFVELDSKSTGLQSGRFSETLGFLSIDDVKSDSPHFFRSYLDFSKRSFAHHLRANPLPTTDKGIHISNLLKAMRQKLNLDTQLGYVPRTYYMSSKPMDSDENVYHLLTNKVLPKLHSKSTNGSVSRLILMNTGAVRYDLHEGPFTLDTEFIVLPFSNDWLYIELPLRIASRITEYLNKGPVIASLQPPNTMATAAITSAQADGLTGNLALKKRQCPRVNEPFLTPGLTTSDDYGCDGDDTPHNTLDEFPIPNVVQSEELVSENPDSLVHFVFYSFLKPNVLEALNALAGGDSYQDFQCKRYGGDSTKKLLEEFIKEVSKNLTR</sequence>
<evidence type="ECO:0000256" key="1">
    <source>
        <dbReference type="SAM" id="SignalP"/>
    </source>
</evidence>
<dbReference type="InterPro" id="IPR014485">
    <property type="entry name" value="Pesterase_C1039"/>
</dbReference>
<dbReference type="Pfam" id="PF21953">
    <property type="entry name" value="NadN_nucleosid_C"/>
    <property type="match status" value="1"/>
</dbReference>
<dbReference type="PIRSF" id="PIRSF017316">
    <property type="entry name" value="Pesterase_C1039"/>
    <property type="match status" value="1"/>
</dbReference>
<evidence type="ECO:0000259" key="3">
    <source>
        <dbReference type="Pfam" id="PF21953"/>
    </source>
</evidence>
<organism evidence="4 5">
    <name type="scientific">Zygosaccharomyces mellis</name>
    <dbReference type="NCBI Taxonomy" id="42258"/>
    <lineage>
        <taxon>Eukaryota</taxon>
        <taxon>Fungi</taxon>
        <taxon>Dikarya</taxon>
        <taxon>Ascomycota</taxon>
        <taxon>Saccharomycotina</taxon>
        <taxon>Saccharomycetes</taxon>
        <taxon>Saccharomycetales</taxon>
        <taxon>Saccharomycetaceae</taxon>
        <taxon>Zygosaccharomyces</taxon>
    </lineage>
</organism>
<proteinExistence type="predicted"/>
<dbReference type="FunFam" id="3.60.21.10:FF:000043">
    <property type="entry name" value="Ser/Thr protein phosphatase family"/>
    <property type="match status" value="1"/>
</dbReference>
<name>A0A4C2EG21_9SACH</name>
<feature type="domain" description="Putative 5'-nucleotidase C-terminal" evidence="3">
    <location>
        <begin position="370"/>
        <end position="562"/>
    </location>
</feature>
<dbReference type="SUPFAM" id="SSF56300">
    <property type="entry name" value="Metallo-dependent phosphatases"/>
    <property type="match status" value="1"/>
</dbReference>
<feature type="domain" description="Calcineurin-like phosphoesterase" evidence="2">
    <location>
        <begin position="48"/>
        <end position="280"/>
    </location>
</feature>
<evidence type="ECO:0000259" key="2">
    <source>
        <dbReference type="Pfam" id="PF00149"/>
    </source>
</evidence>
<feature type="signal peptide" evidence="1">
    <location>
        <begin position="1"/>
        <end position="18"/>
    </location>
</feature>
<dbReference type="Gene3D" id="3.90.780.10">
    <property type="entry name" value="5'-Nucleotidase, C-terminal domain"/>
    <property type="match status" value="2"/>
</dbReference>
<dbReference type="GO" id="GO:0016787">
    <property type="term" value="F:hydrolase activity"/>
    <property type="evidence" value="ECO:0007669"/>
    <property type="project" value="InterPro"/>
</dbReference>
<keyword evidence="1" id="KW-0732">Signal</keyword>
<evidence type="ECO:0000313" key="4">
    <source>
        <dbReference type="EMBL" id="GCF01183.1"/>
    </source>
</evidence>
<dbReference type="InterPro" id="IPR036907">
    <property type="entry name" value="5'-Nucleotdase_C_sf"/>
</dbReference>
<dbReference type="GO" id="GO:0005576">
    <property type="term" value="C:extracellular region"/>
    <property type="evidence" value="ECO:0007669"/>
    <property type="project" value="UniProtKB-ARBA"/>
</dbReference>
<evidence type="ECO:0008006" key="6">
    <source>
        <dbReference type="Google" id="ProtNLM"/>
    </source>
</evidence>
<dbReference type="OrthoDB" id="7722975at2759"/>
<dbReference type="Gene3D" id="3.60.21.10">
    <property type="match status" value="1"/>
</dbReference>
<comment type="caution">
    <text evidence="4">The sequence shown here is derived from an EMBL/GenBank/DDBJ whole genome shotgun (WGS) entry which is preliminary data.</text>
</comment>
<reference evidence="4 5" key="1">
    <citation type="submission" date="2019-01" db="EMBL/GenBank/DDBJ databases">
        <title>Draft Genome Sequencing of Zygosaccharomyces mellis Ca-7.</title>
        <authorList>
            <person name="Shiwa Y."/>
            <person name="Kanesaki Y."/>
            <person name="Ishige T."/>
            <person name="Mura K."/>
            <person name="Hori T."/>
            <person name="Tamura T."/>
        </authorList>
    </citation>
    <scope>NUCLEOTIDE SEQUENCE [LARGE SCALE GENOMIC DNA]</scope>
    <source>
        <strain evidence="4 5">Ca-7</strain>
    </source>
</reference>
<protein>
    <recommendedName>
        <fullName evidence="6">Calcineurin-like phosphoesterase domain-containing protein</fullName>
    </recommendedName>
</protein>
<dbReference type="SUPFAM" id="SSF55816">
    <property type="entry name" value="5'-nucleotidase (syn. UDP-sugar hydrolase), C-terminal domain"/>
    <property type="match status" value="1"/>
</dbReference>
<feature type="chain" id="PRO_5020862101" description="Calcineurin-like phosphoesterase domain-containing protein" evidence="1">
    <location>
        <begin position="19"/>
        <end position="604"/>
    </location>
</feature>
<dbReference type="InterPro" id="IPR041823">
    <property type="entry name" value="YHR202W_N"/>
</dbReference>
<dbReference type="Pfam" id="PF00149">
    <property type="entry name" value="Metallophos"/>
    <property type="match status" value="1"/>
</dbReference>
<dbReference type="GO" id="GO:0009166">
    <property type="term" value="P:nucleotide catabolic process"/>
    <property type="evidence" value="ECO:0007669"/>
    <property type="project" value="InterPro"/>
</dbReference>
<dbReference type="PANTHER" id="PTHR11575">
    <property type="entry name" value="5'-NUCLEOTIDASE-RELATED"/>
    <property type="match status" value="1"/>
</dbReference>
<dbReference type="InterPro" id="IPR053828">
    <property type="entry name" value="Nucleosidase_C"/>
</dbReference>
<gene>
    <name evidence="4" type="ORF">ZYGM_000701</name>
</gene>
<dbReference type="CDD" id="cd07407">
    <property type="entry name" value="MPP_YHR202W_N"/>
    <property type="match status" value="1"/>
</dbReference>
<dbReference type="GO" id="GO:0005829">
    <property type="term" value="C:cytosol"/>
    <property type="evidence" value="ECO:0007669"/>
    <property type="project" value="TreeGrafter"/>
</dbReference>
<accession>A0A4C2EG21</accession>
<dbReference type="Proteomes" id="UP000301737">
    <property type="component" value="Unassembled WGS sequence"/>
</dbReference>
<dbReference type="InterPro" id="IPR029052">
    <property type="entry name" value="Metallo-depent_PP-like"/>
</dbReference>
<dbReference type="PANTHER" id="PTHR11575:SF22">
    <property type="entry name" value="ADL392WP"/>
    <property type="match status" value="1"/>
</dbReference>
<dbReference type="InterPro" id="IPR006179">
    <property type="entry name" value="5_nucleotidase/apyrase"/>
</dbReference>
<keyword evidence="5" id="KW-1185">Reference proteome</keyword>
<evidence type="ECO:0000313" key="5">
    <source>
        <dbReference type="Proteomes" id="UP000301737"/>
    </source>
</evidence>